<organism evidence="2 3">
    <name type="scientific">Penicillium steckii</name>
    <dbReference type="NCBI Taxonomy" id="303698"/>
    <lineage>
        <taxon>Eukaryota</taxon>
        <taxon>Fungi</taxon>
        <taxon>Dikarya</taxon>
        <taxon>Ascomycota</taxon>
        <taxon>Pezizomycotina</taxon>
        <taxon>Eurotiomycetes</taxon>
        <taxon>Eurotiomycetidae</taxon>
        <taxon>Eurotiales</taxon>
        <taxon>Aspergillaceae</taxon>
        <taxon>Penicillium</taxon>
    </lineage>
</organism>
<feature type="compositionally biased region" description="Polar residues" evidence="1">
    <location>
        <begin position="74"/>
        <end position="98"/>
    </location>
</feature>
<evidence type="ECO:0000313" key="3">
    <source>
        <dbReference type="Proteomes" id="UP000191285"/>
    </source>
</evidence>
<protein>
    <submittedName>
        <fullName evidence="2">Uncharacterized protein</fullName>
    </submittedName>
</protein>
<feature type="region of interest" description="Disordered" evidence="1">
    <location>
        <begin position="71"/>
        <end position="108"/>
    </location>
</feature>
<proteinExistence type="predicted"/>
<name>A0A1V6TUL7_9EURO</name>
<evidence type="ECO:0000256" key="1">
    <source>
        <dbReference type="SAM" id="MobiDB-lite"/>
    </source>
</evidence>
<keyword evidence="3" id="KW-1185">Reference proteome</keyword>
<dbReference type="EMBL" id="MLKD01000002">
    <property type="protein sequence ID" value="OQE29570.1"/>
    <property type="molecule type" value="Genomic_DNA"/>
</dbReference>
<dbReference type="Proteomes" id="UP000191285">
    <property type="component" value="Unassembled WGS sequence"/>
</dbReference>
<gene>
    <name evidence="2" type="ORF">PENSTE_c002G01470</name>
</gene>
<reference evidence="3" key="1">
    <citation type="journal article" date="2017" name="Nat. Microbiol.">
        <title>Global analysis of biosynthetic gene clusters reveals vast potential of secondary metabolite production in Penicillium species.</title>
        <authorList>
            <person name="Nielsen J.C."/>
            <person name="Grijseels S."/>
            <person name="Prigent S."/>
            <person name="Ji B."/>
            <person name="Dainat J."/>
            <person name="Nielsen K.F."/>
            <person name="Frisvad J.C."/>
            <person name="Workman M."/>
            <person name="Nielsen J."/>
        </authorList>
    </citation>
    <scope>NUCLEOTIDE SEQUENCE [LARGE SCALE GENOMIC DNA]</scope>
    <source>
        <strain evidence="3">IBT 24891</strain>
    </source>
</reference>
<comment type="caution">
    <text evidence="2">The sequence shown here is derived from an EMBL/GenBank/DDBJ whole genome shotgun (WGS) entry which is preliminary data.</text>
</comment>
<dbReference type="AlphaFoldDB" id="A0A1V6TUL7"/>
<sequence length="122" mass="13663">MDFYSGVSLESTGDRVRPANVSTLVNETSSDNYYWHVCLSLLPYAFHRRAKLREQLPGYVVPTVFIPLPHNGSLPKTRSKGSMGSSCRTQPASITTLHRQTKDIRERTGPLLLNATRLEQSS</sequence>
<accession>A0A1V6TUL7</accession>
<evidence type="ECO:0000313" key="2">
    <source>
        <dbReference type="EMBL" id="OQE29570.1"/>
    </source>
</evidence>